<name>A0ABV6YGG9_9HYPH</name>
<keyword evidence="1" id="KW-0812">Transmembrane</keyword>
<dbReference type="EMBL" id="JBHOMY010000121">
    <property type="protein sequence ID" value="MFC1460276.1"/>
    <property type="molecule type" value="Genomic_DNA"/>
</dbReference>
<reference evidence="3 4" key="1">
    <citation type="submission" date="2024-09" db="EMBL/GenBank/DDBJ databases">
        <title>Nodulacao em especies de Leguminosae Basais da Amazonia e Caracterizacao dos Rizobios e Bacterias Associadas aos Nodulos.</title>
        <authorList>
            <person name="Jambeiro I.C.A."/>
            <person name="Lopes I.S."/>
            <person name="Aguiar E.R.G.R."/>
            <person name="Santos A.F.J."/>
            <person name="Dos Santos J.M.F."/>
            <person name="Gross E."/>
        </authorList>
    </citation>
    <scope>NUCLEOTIDE SEQUENCE [LARGE SCALE GENOMIC DNA]</scope>
    <source>
        <strain evidence="3 4">BRUESC1165</strain>
    </source>
</reference>
<dbReference type="InterPro" id="IPR009936">
    <property type="entry name" value="DUF1468"/>
</dbReference>
<gene>
    <name evidence="3" type="ORF">ACETIH_26935</name>
</gene>
<keyword evidence="4" id="KW-1185">Reference proteome</keyword>
<sequence>MMNRDRIAGVIWFFFGAAVFYGSWTMDRLASQNINPLTVPGLLPGLLGAGMMVMALVLISRRSIGRATSVMGVTPAEEAGTNWKRLLASWTLCVAFAGILLGRGLPFWLLAAGFVFVHVLVLEDRHRIEGRSFLRRSTEAALIAAATSAAVTYLFQNLFLIRLP</sequence>
<dbReference type="Pfam" id="PF07331">
    <property type="entry name" value="TctB"/>
    <property type="match status" value="1"/>
</dbReference>
<evidence type="ECO:0000259" key="2">
    <source>
        <dbReference type="Pfam" id="PF07331"/>
    </source>
</evidence>
<feature type="transmembrane region" description="Helical" evidence="1">
    <location>
        <begin position="92"/>
        <end position="120"/>
    </location>
</feature>
<evidence type="ECO:0000256" key="1">
    <source>
        <dbReference type="SAM" id="Phobius"/>
    </source>
</evidence>
<feature type="transmembrane region" description="Helical" evidence="1">
    <location>
        <begin position="140"/>
        <end position="161"/>
    </location>
</feature>
<feature type="domain" description="DUF1468" evidence="2">
    <location>
        <begin position="7"/>
        <end position="164"/>
    </location>
</feature>
<dbReference type="RefSeq" id="WP_203269728.1">
    <property type="nucleotide sequence ID" value="NZ_JAFBID010000001.1"/>
</dbReference>
<protein>
    <submittedName>
        <fullName evidence="3">Tripartite tricarboxylate transporter TctB family protein</fullName>
    </submittedName>
</protein>
<dbReference type="Proteomes" id="UP001593940">
    <property type="component" value="Unassembled WGS sequence"/>
</dbReference>
<comment type="caution">
    <text evidence="3">The sequence shown here is derived from an EMBL/GenBank/DDBJ whole genome shotgun (WGS) entry which is preliminary data.</text>
</comment>
<feature type="transmembrane region" description="Helical" evidence="1">
    <location>
        <begin position="37"/>
        <end position="59"/>
    </location>
</feature>
<keyword evidence="1" id="KW-1133">Transmembrane helix</keyword>
<accession>A0ABV6YGG9</accession>
<evidence type="ECO:0000313" key="4">
    <source>
        <dbReference type="Proteomes" id="UP001593940"/>
    </source>
</evidence>
<organism evidence="3 4">
    <name type="scientific">Microvirga arabica</name>
    <dbReference type="NCBI Taxonomy" id="1128671"/>
    <lineage>
        <taxon>Bacteria</taxon>
        <taxon>Pseudomonadati</taxon>
        <taxon>Pseudomonadota</taxon>
        <taxon>Alphaproteobacteria</taxon>
        <taxon>Hyphomicrobiales</taxon>
        <taxon>Methylobacteriaceae</taxon>
        <taxon>Microvirga</taxon>
    </lineage>
</organism>
<evidence type="ECO:0000313" key="3">
    <source>
        <dbReference type="EMBL" id="MFC1460276.1"/>
    </source>
</evidence>
<keyword evidence="1" id="KW-0472">Membrane</keyword>
<feature type="transmembrane region" description="Helical" evidence="1">
    <location>
        <begin position="7"/>
        <end position="25"/>
    </location>
</feature>
<proteinExistence type="predicted"/>